<proteinExistence type="predicted"/>
<sequence length="342" mass="37434">MKLHLESGTGLFETPAPLSPPSTRLQPPASRPSPSTSAVATAAPPTTATLGSRGTALPTATGSAIVRRPGGSIGSGGPGSESPPPRRGSTDGGEGLPNIGQAGGWKKKDWTETAASVEKGKTRGRTELLSSGGQGTEGWKKMKSFFSTSAHPLPSPPTVEVLQQQLQREQSERRHMEEELRQFKQRAGPLMYQLKRRYVECYDANKTLTLRNEHLERELEALSKFGKPGAPPIARDKKPASPEGSAVGTASGGRAADFMAREKMLEAREKKEWRNTRMMMVESHKTERLELMAQVEELREKLKGLTKDLLEVLDENEKLVKQLEIAEEERDKCIKLMESKVS</sequence>
<keyword evidence="1" id="KW-0175">Coiled coil</keyword>
<evidence type="ECO:0000313" key="3">
    <source>
        <dbReference type="EMBL" id="ELR13081.1"/>
    </source>
</evidence>
<feature type="compositionally biased region" description="Low complexity" evidence="2">
    <location>
        <begin position="32"/>
        <end position="49"/>
    </location>
</feature>
<evidence type="ECO:0000256" key="2">
    <source>
        <dbReference type="SAM" id="MobiDB-lite"/>
    </source>
</evidence>
<dbReference type="VEuPathDB" id="AmoebaDB:ACA1_097670"/>
<dbReference type="AlphaFoldDB" id="L8GLL8"/>
<dbReference type="Proteomes" id="UP000011083">
    <property type="component" value="Unassembled WGS sequence"/>
</dbReference>
<organism evidence="3 4">
    <name type="scientific">Acanthamoeba castellanii (strain ATCC 30010 / Neff)</name>
    <dbReference type="NCBI Taxonomy" id="1257118"/>
    <lineage>
        <taxon>Eukaryota</taxon>
        <taxon>Amoebozoa</taxon>
        <taxon>Discosea</taxon>
        <taxon>Longamoebia</taxon>
        <taxon>Centramoebida</taxon>
        <taxon>Acanthamoebidae</taxon>
        <taxon>Acanthamoeba</taxon>
    </lineage>
</organism>
<feature type="region of interest" description="Disordered" evidence="2">
    <location>
        <begin position="226"/>
        <end position="254"/>
    </location>
</feature>
<feature type="coiled-coil region" evidence="1">
    <location>
        <begin position="159"/>
        <end position="225"/>
    </location>
</feature>
<evidence type="ECO:0000256" key="1">
    <source>
        <dbReference type="SAM" id="Coils"/>
    </source>
</evidence>
<gene>
    <name evidence="3" type="ORF">ACA1_097670</name>
</gene>
<evidence type="ECO:0000313" key="4">
    <source>
        <dbReference type="Proteomes" id="UP000011083"/>
    </source>
</evidence>
<feature type="coiled-coil region" evidence="1">
    <location>
        <begin position="281"/>
        <end position="336"/>
    </location>
</feature>
<keyword evidence="4" id="KW-1185">Reference proteome</keyword>
<dbReference type="RefSeq" id="XP_004335094.1">
    <property type="nucleotide sequence ID" value="XM_004335046.1"/>
</dbReference>
<name>L8GLL8_ACACF</name>
<dbReference type="KEGG" id="acan:ACA1_097670"/>
<protein>
    <submittedName>
        <fullName evidence="3">Uncharacterized protein</fullName>
    </submittedName>
</protein>
<feature type="region of interest" description="Disordered" evidence="2">
    <location>
        <begin position="1"/>
        <end position="140"/>
    </location>
</feature>
<reference evidence="3 4" key="1">
    <citation type="journal article" date="2013" name="Genome Biol.">
        <title>Genome of Acanthamoeba castellanii highlights extensive lateral gene transfer and early evolution of tyrosine kinase signaling.</title>
        <authorList>
            <person name="Clarke M."/>
            <person name="Lohan A.J."/>
            <person name="Liu B."/>
            <person name="Lagkouvardos I."/>
            <person name="Roy S."/>
            <person name="Zafar N."/>
            <person name="Bertelli C."/>
            <person name="Schilde C."/>
            <person name="Kianianmomeni A."/>
            <person name="Burglin T.R."/>
            <person name="Frech C."/>
            <person name="Turcotte B."/>
            <person name="Kopec K.O."/>
            <person name="Synnott J.M."/>
            <person name="Choo C."/>
            <person name="Paponov I."/>
            <person name="Finkler A."/>
            <person name="Soon Heng Tan C."/>
            <person name="Hutchins A.P."/>
            <person name="Weinmeier T."/>
            <person name="Rattei T."/>
            <person name="Chu J.S."/>
            <person name="Gimenez G."/>
            <person name="Irimia M."/>
            <person name="Rigden D.J."/>
            <person name="Fitzpatrick D.A."/>
            <person name="Lorenzo-Morales J."/>
            <person name="Bateman A."/>
            <person name="Chiu C.H."/>
            <person name="Tang P."/>
            <person name="Hegemann P."/>
            <person name="Fromm H."/>
            <person name="Raoult D."/>
            <person name="Greub G."/>
            <person name="Miranda-Saavedra D."/>
            <person name="Chen N."/>
            <person name="Nash P."/>
            <person name="Ginger M.L."/>
            <person name="Horn M."/>
            <person name="Schaap P."/>
            <person name="Caler L."/>
            <person name="Loftus B."/>
        </authorList>
    </citation>
    <scope>NUCLEOTIDE SEQUENCE [LARGE SCALE GENOMIC DNA]</scope>
    <source>
        <strain evidence="3 4">Neff</strain>
    </source>
</reference>
<dbReference type="GeneID" id="14913538"/>
<dbReference type="EMBL" id="KB008103">
    <property type="protein sequence ID" value="ELR13081.1"/>
    <property type="molecule type" value="Genomic_DNA"/>
</dbReference>
<accession>L8GLL8</accession>